<evidence type="ECO:0000313" key="2">
    <source>
        <dbReference type="Proteomes" id="UP000244932"/>
    </source>
</evidence>
<keyword evidence="2" id="KW-1185">Reference proteome</keyword>
<dbReference type="PROSITE" id="PS51257">
    <property type="entry name" value="PROKAR_LIPOPROTEIN"/>
    <property type="match status" value="1"/>
</dbReference>
<evidence type="ECO:0000313" key="1">
    <source>
        <dbReference type="EMBL" id="SPF30242.1"/>
    </source>
</evidence>
<dbReference type="Proteomes" id="UP000244932">
    <property type="component" value="Unassembled WGS sequence"/>
</dbReference>
<protein>
    <recommendedName>
        <fullName evidence="3">DUF306 domain-containing protein</fullName>
    </recommendedName>
</protein>
<dbReference type="OrthoDB" id="7777568at2"/>
<dbReference type="EMBL" id="OMKW01000003">
    <property type="protein sequence ID" value="SPF30242.1"/>
    <property type="molecule type" value="Genomic_DNA"/>
</dbReference>
<proteinExistence type="predicted"/>
<organism evidence="1 2">
    <name type="scientific">Pontivivens insulae</name>
    <dbReference type="NCBI Taxonomy" id="1639689"/>
    <lineage>
        <taxon>Bacteria</taxon>
        <taxon>Pseudomonadati</taxon>
        <taxon>Pseudomonadota</taxon>
        <taxon>Alphaproteobacteria</taxon>
        <taxon>Rhodobacterales</taxon>
        <taxon>Paracoccaceae</taxon>
        <taxon>Pontivivens</taxon>
    </lineage>
</organism>
<dbReference type="RefSeq" id="WP_108782952.1">
    <property type="nucleotide sequence ID" value="NZ_OMKW01000003.1"/>
</dbReference>
<name>A0A2R8ADL1_9RHOB</name>
<accession>A0A2R8ADL1</accession>
<reference evidence="1 2" key="1">
    <citation type="submission" date="2018-03" db="EMBL/GenBank/DDBJ databases">
        <authorList>
            <person name="Keele B.F."/>
        </authorList>
    </citation>
    <scope>NUCLEOTIDE SEQUENCE [LARGE SCALE GENOMIC DNA]</scope>
    <source>
        <strain evidence="1 2">CeCT 8812</strain>
    </source>
</reference>
<sequence>MRPILPLCLIAGLAACASPEIERVDPFLNITPSEAEPAPVLAARPLAPRTIGEVDWSLAVLNGRLVGRVMEVNLGGGVLSGDGPCQSMRGNYLGTGDIFVLETFIVPNMPTCERRAIQTEIADAMLLTRSARIEDGTLLMRDLQGRVLLEFIAIDVTPDPEPVVEEAAPAT</sequence>
<dbReference type="AlphaFoldDB" id="A0A2R8ADL1"/>
<evidence type="ECO:0008006" key="3">
    <source>
        <dbReference type="Google" id="ProtNLM"/>
    </source>
</evidence>
<gene>
    <name evidence="1" type="ORF">POI8812_02578</name>
</gene>